<proteinExistence type="predicted"/>
<dbReference type="InterPro" id="IPR037278">
    <property type="entry name" value="ARFGAP/RecO"/>
</dbReference>
<dbReference type="SUPFAM" id="SSF50729">
    <property type="entry name" value="PH domain-like"/>
    <property type="match status" value="1"/>
</dbReference>
<dbReference type="Pfam" id="PF16746">
    <property type="entry name" value="BAR_3"/>
    <property type="match status" value="1"/>
</dbReference>
<evidence type="ECO:0000256" key="2">
    <source>
        <dbReference type="ARBA" id="ARBA00022771"/>
    </source>
</evidence>
<dbReference type="AlphaFoldDB" id="A0A7J6HHJ4"/>
<dbReference type="Pfam" id="PF01412">
    <property type="entry name" value="ArfGap"/>
    <property type="match status" value="1"/>
</dbReference>
<dbReference type="CDD" id="cd08204">
    <property type="entry name" value="ArfGap"/>
    <property type="match status" value="1"/>
</dbReference>
<dbReference type="SMART" id="SM00248">
    <property type="entry name" value="ANK"/>
    <property type="match status" value="2"/>
</dbReference>
<evidence type="ECO:0000259" key="6">
    <source>
        <dbReference type="PROSITE" id="PS50003"/>
    </source>
</evidence>
<dbReference type="PROSITE" id="PS50115">
    <property type="entry name" value="ARFGAP"/>
    <property type="match status" value="1"/>
</dbReference>
<dbReference type="PROSITE" id="PS50088">
    <property type="entry name" value="ANK_REPEAT"/>
    <property type="match status" value="2"/>
</dbReference>
<dbReference type="InterPro" id="IPR038508">
    <property type="entry name" value="ArfGAP_dom_sf"/>
</dbReference>
<evidence type="ECO:0000259" key="8">
    <source>
        <dbReference type="PROSITE" id="PS51021"/>
    </source>
</evidence>
<feature type="repeat" description="ANK" evidence="4">
    <location>
        <begin position="797"/>
        <end position="829"/>
    </location>
</feature>
<dbReference type="PROSITE" id="PS51021">
    <property type="entry name" value="BAR"/>
    <property type="match status" value="1"/>
</dbReference>
<keyword evidence="2 5" id="KW-0863">Zinc-finger</keyword>
<evidence type="ECO:0000259" key="7">
    <source>
        <dbReference type="PROSITE" id="PS50115"/>
    </source>
</evidence>
<dbReference type="Gene3D" id="1.25.40.20">
    <property type="entry name" value="Ankyrin repeat-containing domain"/>
    <property type="match status" value="1"/>
</dbReference>
<evidence type="ECO:0008006" key="11">
    <source>
        <dbReference type="Google" id="ProtNLM"/>
    </source>
</evidence>
<dbReference type="InterPro" id="IPR027267">
    <property type="entry name" value="AH/BAR_dom_sf"/>
</dbReference>
<comment type="caution">
    <text evidence="9">The sequence shown here is derived from an EMBL/GenBank/DDBJ whole genome shotgun (WGS) entry which is preliminary data.</text>
</comment>
<dbReference type="SUPFAM" id="SSF57863">
    <property type="entry name" value="ArfGap/RecO-like zinc finger"/>
    <property type="match status" value="1"/>
</dbReference>
<dbReference type="Gene3D" id="2.30.29.30">
    <property type="entry name" value="Pleckstrin-homology domain (PH domain)/Phosphotyrosine-binding domain (PTB)"/>
    <property type="match status" value="2"/>
</dbReference>
<evidence type="ECO:0000256" key="5">
    <source>
        <dbReference type="PROSITE-ProRule" id="PRU00288"/>
    </source>
</evidence>
<dbReference type="Gene3D" id="1.10.220.150">
    <property type="entry name" value="Arf GTPase activating protein"/>
    <property type="match status" value="1"/>
</dbReference>
<dbReference type="GO" id="GO:0005096">
    <property type="term" value="F:GTPase activator activity"/>
    <property type="evidence" value="ECO:0007669"/>
    <property type="project" value="InterPro"/>
</dbReference>
<dbReference type="InterPro" id="IPR011993">
    <property type="entry name" value="PH-like_dom_sf"/>
</dbReference>
<dbReference type="SMART" id="SM00233">
    <property type="entry name" value="PH"/>
    <property type="match status" value="1"/>
</dbReference>
<dbReference type="SUPFAM" id="SSF48403">
    <property type="entry name" value="Ankyrin repeat"/>
    <property type="match status" value="1"/>
</dbReference>
<dbReference type="PANTHER" id="PTHR23180">
    <property type="entry name" value="CENTAURIN/ARF"/>
    <property type="match status" value="1"/>
</dbReference>
<keyword evidence="4" id="KW-0040">ANK repeat</keyword>
<feature type="domain" description="Arf-GAP" evidence="7">
    <location>
        <begin position="532"/>
        <end position="692"/>
    </location>
</feature>
<evidence type="ECO:0000313" key="9">
    <source>
        <dbReference type="EMBL" id="KAF4394754.1"/>
    </source>
</evidence>
<organism evidence="9 10">
    <name type="scientific">Cannabis sativa</name>
    <name type="common">Hemp</name>
    <name type="synonym">Marijuana</name>
    <dbReference type="NCBI Taxonomy" id="3483"/>
    <lineage>
        <taxon>Eukaryota</taxon>
        <taxon>Viridiplantae</taxon>
        <taxon>Streptophyta</taxon>
        <taxon>Embryophyta</taxon>
        <taxon>Tracheophyta</taxon>
        <taxon>Spermatophyta</taxon>
        <taxon>Magnoliopsida</taxon>
        <taxon>eudicotyledons</taxon>
        <taxon>Gunneridae</taxon>
        <taxon>Pentapetalae</taxon>
        <taxon>rosids</taxon>
        <taxon>fabids</taxon>
        <taxon>Rosales</taxon>
        <taxon>Cannabaceae</taxon>
        <taxon>Cannabis</taxon>
    </lineage>
</organism>
<evidence type="ECO:0000313" key="10">
    <source>
        <dbReference type="Proteomes" id="UP000525078"/>
    </source>
</evidence>
<sequence length="890" mass="99801">MAAFIRLDDSPMFQNQVCSIEQSADELKDRCQKLFKGCKKFMAALGEAYNGDTVFAESLEAFGGGTDDPVSVSIGGPVMSKFISAFHELATYKELLRSQVEHVLIDRLTNFMTVDLQEAKESRRRFDKSIHVYDQARERFVSLKKNTRDDVVAELEEDLENSKSEFEKSRFNLVNSLMNIEAKKKYEFLESVSAIMDAHLRYFKLGYDLLSQMEPYIHQVLTYAQQSKEQAKVEQDKLAKRIQEFRTQAELDTLRASSNIEPSTPLDGIRVIGMDSYKSIEAVVPSNANGEVLTIKQGYLLKRSSSLRGDWKRRFFVLNSQGTLFYYRIKGTKPLTVVDSTLQVKVNILGYAFVGHFSVVAHRFLGSNFNALVTLNNLSYSIVNRLMPNGSHSHHYTRSAEPTSGMFGRFRSKHNRAASLNEDVLGCRTVDLRTSTIKIDADDSDLRLCFRIISPVKTYTLQAENDADRMDWINKITGAISSLLNSQIFDQPRHVATILENNKSSARGASCDVQTLGGHQNLEDDINSNRIECVSSILRAVPGNDLCAECSAPEPDWASLNLGVLLCIECSGVHRNFGVHISKDSLDFRKDSSSGILRKYSKDRNLCSGRGLPINTLIVFNPISLKLDVKVWEPTILDLFRNLGNTYCNSIWEGLLQLENAQTDDSNALITSISKPCPKDAFHLKEKFIQAKNYLSQYVEKLMVIRDESVAEMPAALASRIWESVKSNNLKEVYRLIVMSDMNITNTTFDDVFPVDLHHHVGAQETELGGKTTKKKHVDPGTCDRMKDSNEPGNCLQGCSLLHLACHCENLLMIELLLQFGANINLRDFHGRTPLHHCVASGKNSLAKFLLKRGARPSIKDGGGLSSLERAMEMGAITDEQLFILLAECG</sequence>
<dbReference type="GO" id="GO:0008270">
    <property type="term" value="F:zinc ion binding"/>
    <property type="evidence" value="ECO:0007669"/>
    <property type="project" value="UniProtKB-KW"/>
</dbReference>
<dbReference type="PROSITE" id="PS50003">
    <property type="entry name" value="PH_DOMAIN"/>
    <property type="match status" value="1"/>
</dbReference>
<dbReference type="InterPro" id="IPR004148">
    <property type="entry name" value="BAR_dom"/>
</dbReference>
<dbReference type="EMBL" id="JAATIP010000009">
    <property type="protein sequence ID" value="KAF4394754.1"/>
    <property type="molecule type" value="Genomic_DNA"/>
</dbReference>
<dbReference type="SMART" id="SM00721">
    <property type="entry name" value="BAR"/>
    <property type="match status" value="1"/>
</dbReference>
<dbReference type="Proteomes" id="UP000525078">
    <property type="component" value="Unassembled WGS sequence"/>
</dbReference>
<reference evidence="9 10" key="1">
    <citation type="journal article" date="2020" name="bioRxiv">
        <title>Sequence and annotation of 42 cannabis genomes reveals extensive copy number variation in cannabinoid synthesis and pathogen resistance genes.</title>
        <authorList>
            <person name="Mckernan K.J."/>
            <person name="Helbert Y."/>
            <person name="Kane L.T."/>
            <person name="Ebling H."/>
            <person name="Zhang L."/>
            <person name="Liu B."/>
            <person name="Eaton Z."/>
            <person name="Mclaughlin S."/>
            <person name="Kingan S."/>
            <person name="Baybayan P."/>
            <person name="Concepcion G."/>
            <person name="Jordan M."/>
            <person name="Riva A."/>
            <person name="Barbazuk W."/>
            <person name="Harkins T."/>
        </authorList>
    </citation>
    <scope>NUCLEOTIDE SEQUENCE [LARGE SCALE GENOMIC DNA]</scope>
    <source>
        <strain evidence="10">cv. Jamaican Lion 4</strain>
        <tissue evidence="9">Leaf</tissue>
    </source>
</reference>
<feature type="domain" description="PH" evidence="6">
    <location>
        <begin position="293"/>
        <end position="481"/>
    </location>
</feature>
<dbReference type="PANTHER" id="PTHR23180:SF244">
    <property type="entry name" value="ADP-RIBOSYLATION FACTOR GTPASE-ACTIVATING PROTEIN AGD2"/>
    <property type="match status" value="1"/>
</dbReference>
<accession>A0A7J6HHJ4</accession>
<gene>
    <name evidence="9" type="ORF">F8388_015660</name>
</gene>
<dbReference type="PROSITE" id="PS50297">
    <property type="entry name" value="ANK_REP_REGION"/>
    <property type="match status" value="2"/>
</dbReference>
<evidence type="ECO:0000256" key="3">
    <source>
        <dbReference type="ARBA" id="ARBA00022833"/>
    </source>
</evidence>
<dbReference type="PRINTS" id="PR00405">
    <property type="entry name" value="REVINTRACTNG"/>
</dbReference>
<feature type="domain" description="BAR" evidence="8">
    <location>
        <begin position="2"/>
        <end position="226"/>
    </location>
</feature>
<dbReference type="InterPro" id="IPR036770">
    <property type="entry name" value="Ankyrin_rpt-contain_sf"/>
</dbReference>
<dbReference type="InterPro" id="IPR001849">
    <property type="entry name" value="PH_domain"/>
</dbReference>
<evidence type="ECO:0000256" key="1">
    <source>
        <dbReference type="ARBA" id="ARBA00022723"/>
    </source>
</evidence>
<dbReference type="InterPro" id="IPR035670">
    <property type="entry name" value="AGD1/2/3/4_BAR_plant"/>
</dbReference>
<dbReference type="InterPro" id="IPR045258">
    <property type="entry name" value="ACAP1/2/3-like"/>
</dbReference>
<evidence type="ECO:0000256" key="4">
    <source>
        <dbReference type="PROSITE-ProRule" id="PRU00023"/>
    </source>
</evidence>
<protein>
    <recommendedName>
        <fullName evidence="11">ADP-ribosylation factor GTPase-activating protein AGD4-like</fullName>
    </recommendedName>
</protein>
<dbReference type="Pfam" id="PF12796">
    <property type="entry name" value="Ank_2"/>
    <property type="match status" value="1"/>
</dbReference>
<feature type="repeat" description="ANK" evidence="4">
    <location>
        <begin position="830"/>
        <end position="862"/>
    </location>
</feature>
<keyword evidence="1" id="KW-0479">Metal-binding</keyword>
<keyword evidence="3" id="KW-0862">Zinc</keyword>
<dbReference type="CDD" id="cd07606">
    <property type="entry name" value="BAR_SFC_plant"/>
    <property type="match status" value="1"/>
</dbReference>
<dbReference type="SMART" id="SM00105">
    <property type="entry name" value="ArfGap"/>
    <property type="match status" value="1"/>
</dbReference>
<dbReference type="GO" id="GO:0005737">
    <property type="term" value="C:cytoplasm"/>
    <property type="evidence" value="ECO:0007669"/>
    <property type="project" value="InterPro"/>
</dbReference>
<dbReference type="InterPro" id="IPR001164">
    <property type="entry name" value="ArfGAP_dom"/>
</dbReference>
<dbReference type="SUPFAM" id="SSF103657">
    <property type="entry name" value="BAR/IMD domain-like"/>
    <property type="match status" value="1"/>
</dbReference>
<dbReference type="InterPro" id="IPR002110">
    <property type="entry name" value="Ankyrin_rpt"/>
</dbReference>
<dbReference type="Gene3D" id="1.20.1270.60">
    <property type="entry name" value="Arfaptin homology (AH) domain/BAR domain"/>
    <property type="match status" value="1"/>
</dbReference>
<name>A0A7J6HHJ4_CANSA</name>